<organism evidence="6 7">
    <name type="scientific">Colletotrichum sojae</name>
    <dbReference type="NCBI Taxonomy" id="2175907"/>
    <lineage>
        <taxon>Eukaryota</taxon>
        <taxon>Fungi</taxon>
        <taxon>Dikarya</taxon>
        <taxon>Ascomycota</taxon>
        <taxon>Pezizomycotina</taxon>
        <taxon>Sordariomycetes</taxon>
        <taxon>Hypocreomycetidae</taxon>
        <taxon>Glomerellales</taxon>
        <taxon>Glomerellaceae</taxon>
        <taxon>Colletotrichum</taxon>
        <taxon>Colletotrichum orchidearum species complex</taxon>
    </lineage>
</organism>
<keyword evidence="2 5" id="KW-0812">Transmembrane</keyword>
<dbReference type="InterPro" id="IPR036259">
    <property type="entry name" value="MFS_trans_sf"/>
</dbReference>
<dbReference type="Proteomes" id="UP000652219">
    <property type="component" value="Unassembled WGS sequence"/>
</dbReference>
<comment type="subcellular location">
    <subcellularLocation>
        <location evidence="1">Membrane</location>
        <topology evidence="1">Multi-pass membrane protein</topology>
    </subcellularLocation>
</comment>
<dbReference type="AlphaFoldDB" id="A0A8H6MI98"/>
<protein>
    <submittedName>
        <fullName evidence="6">Major facilitator superfamily transporter</fullName>
    </submittedName>
</protein>
<keyword evidence="4 5" id="KW-0472">Membrane</keyword>
<evidence type="ECO:0000256" key="1">
    <source>
        <dbReference type="ARBA" id="ARBA00004141"/>
    </source>
</evidence>
<feature type="transmembrane region" description="Helical" evidence="5">
    <location>
        <begin position="76"/>
        <end position="101"/>
    </location>
</feature>
<dbReference type="SUPFAM" id="SSF103473">
    <property type="entry name" value="MFS general substrate transporter"/>
    <property type="match status" value="1"/>
</dbReference>
<name>A0A8H6MI98_9PEZI</name>
<evidence type="ECO:0000256" key="5">
    <source>
        <dbReference type="SAM" id="Phobius"/>
    </source>
</evidence>
<dbReference type="EMBL" id="WIGN01000622">
    <property type="protein sequence ID" value="KAF6786832.1"/>
    <property type="molecule type" value="Genomic_DNA"/>
</dbReference>
<evidence type="ECO:0000256" key="2">
    <source>
        <dbReference type="ARBA" id="ARBA00022692"/>
    </source>
</evidence>
<keyword evidence="7" id="KW-1185">Reference proteome</keyword>
<keyword evidence="3 5" id="KW-1133">Transmembrane helix</keyword>
<gene>
    <name evidence="6" type="ORF">CSOJ01_15333</name>
</gene>
<sequence length="149" mass="15807">MFSALRTRVVLLGALFIFAYQGTEVSIAGWVISFLITVRKGDPNAVGYMTAGFWAGITIGRLVLSHPAHRIGEKPFVVFATASAAVFQVLVCIGVISAFGSSGGAVAPFTTGILAQAAGTWVLHPIAIGLFAVMMASWYGVPYVRKRKE</sequence>
<proteinExistence type="predicted"/>
<dbReference type="PANTHER" id="PTHR23514:SF6">
    <property type="entry name" value="MAJOR FACILITATOR SUPERFAMILY (MFS) PROFILE DOMAIN-CONTAINING PROTEIN"/>
    <property type="match status" value="1"/>
</dbReference>
<dbReference type="InterPro" id="IPR051788">
    <property type="entry name" value="MFS_Transporter"/>
</dbReference>
<accession>A0A8H6MI98</accession>
<reference evidence="6 7" key="1">
    <citation type="journal article" date="2020" name="Phytopathology">
        <title>Genome Sequence Resources of Colletotrichum truncatum, C. plurivorum, C. musicola, and C. sojae: Four Species Pathogenic to Soybean (Glycine max).</title>
        <authorList>
            <person name="Rogerio F."/>
            <person name="Boufleur T.R."/>
            <person name="Ciampi-Guillardi M."/>
            <person name="Sukno S.A."/>
            <person name="Thon M.R."/>
            <person name="Massola Junior N.S."/>
            <person name="Baroncelli R."/>
        </authorList>
    </citation>
    <scope>NUCLEOTIDE SEQUENCE [LARGE SCALE GENOMIC DNA]</scope>
    <source>
        <strain evidence="6 7">LFN0009</strain>
    </source>
</reference>
<comment type="caution">
    <text evidence="6">The sequence shown here is derived from an EMBL/GenBank/DDBJ whole genome shotgun (WGS) entry which is preliminary data.</text>
</comment>
<dbReference type="Gene3D" id="1.20.1250.20">
    <property type="entry name" value="MFS general substrate transporter like domains"/>
    <property type="match status" value="1"/>
</dbReference>
<evidence type="ECO:0000313" key="6">
    <source>
        <dbReference type="EMBL" id="KAF6786832.1"/>
    </source>
</evidence>
<feature type="transmembrane region" description="Helical" evidence="5">
    <location>
        <begin position="45"/>
        <end position="64"/>
    </location>
</feature>
<evidence type="ECO:0000256" key="3">
    <source>
        <dbReference type="ARBA" id="ARBA00022989"/>
    </source>
</evidence>
<feature type="transmembrane region" description="Helical" evidence="5">
    <location>
        <begin position="121"/>
        <end position="141"/>
    </location>
</feature>
<evidence type="ECO:0000313" key="7">
    <source>
        <dbReference type="Proteomes" id="UP000652219"/>
    </source>
</evidence>
<evidence type="ECO:0000256" key="4">
    <source>
        <dbReference type="ARBA" id="ARBA00023136"/>
    </source>
</evidence>
<dbReference type="PANTHER" id="PTHR23514">
    <property type="entry name" value="BYPASS OF STOP CODON PROTEIN 6"/>
    <property type="match status" value="1"/>
</dbReference>
<dbReference type="GO" id="GO:0016020">
    <property type="term" value="C:membrane"/>
    <property type="evidence" value="ECO:0007669"/>
    <property type="project" value="UniProtKB-SubCell"/>
</dbReference>